<accession>A0A418B460</accession>
<protein>
    <recommendedName>
        <fullName evidence="3">t-SNARE coiled-coil homology domain-containing protein</fullName>
    </recommendedName>
</protein>
<dbReference type="PROSITE" id="PS50192">
    <property type="entry name" value="T_SNARE"/>
    <property type="match status" value="1"/>
</dbReference>
<organism evidence="4 5">
    <name type="scientific">Aphanomyces invadans</name>
    <dbReference type="NCBI Taxonomy" id="157072"/>
    <lineage>
        <taxon>Eukaryota</taxon>
        <taxon>Sar</taxon>
        <taxon>Stramenopiles</taxon>
        <taxon>Oomycota</taxon>
        <taxon>Saprolegniomycetes</taxon>
        <taxon>Saprolegniales</taxon>
        <taxon>Verrucalvaceae</taxon>
        <taxon>Aphanomyces</taxon>
    </lineage>
</organism>
<evidence type="ECO:0000259" key="3">
    <source>
        <dbReference type="PROSITE" id="PS50192"/>
    </source>
</evidence>
<comment type="caution">
    <text evidence="4">The sequence shown here is derived from an EMBL/GenBank/DDBJ whole genome shotgun (WGS) entry which is preliminary data.</text>
</comment>
<dbReference type="Proteomes" id="UP000285060">
    <property type="component" value="Unassembled WGS sequence"/>
</dbReference>
<sequence>MRSGHPRSNRGPKCFAYKTKLCLVRAVSFMFLLSTSLTQLADQDDQLHLIGQGVSNLKQYSLAVKNEADLHVRLLDDINIEVDRATTGLESEGDRAQVLAKKSSNFRLYLAIVVLSAILVRMMTITAAAAFAAAAVIAAPPAAGATVCLAESPFGQALRTLQEHPWTSAALGRLQFDRQWLIVDGNNDFVTQRKVPKMALICPILTPFDPSTLAASPCPAQSITLTATDHAMKPLVVPVLSHGVERNVRVWKDRVDAIDQGDEAAAWVATFLGHPSYRLVRLKDSFKRPCDPAFAPDHETGTDRSEQTHAER</sequence>
<dbReference type="VEuPathDB" id="FungiDB:H310_08562"/>
<dbReference type="Pfam" id="PF03476">
    <property type="entry name" value="MOSC_N"/>
    <property type="match status" value="1"/>
</dbReference>
<keyword evidence="2" id="KW-0812">Transmembrane</keyword>
<evidence type="ECO:0000313" key="4">
    <source>
        <dbReference type="EMBL" id="RHY32873.1"/>
    </source>
</evidence>
<evidence type="ECO:0000313" key="5">
    <source>
        <dbReference type="Proteomes" id="UP000285060"/>
    </source>
</evidence>
<feature type="domain" description="T-SNARE coiled-coil homology" evidence="3">
    <location>
        <begin position="37"/>
        <end position="99"/>
    </location>
</feature>
<dbReference type="InterPro" id="IPR000727">
    <property type="entry name" value="T_SNARE_dom"/>
</dbReference>
<dbReference type="Gene3D" id="1.20.5.110">
    <property type="match status" value="1"/>
</dbReference>
<dbReference type="VEuPathDB" id="FungiDB:H310_08561"/>
<feature type="region of interest" description="Disordered" evidence="1">
    <location>
        <begin position="293"/>
        <end position="312"/>
    </location>
</feature>
<evidence type="ECO:0000256" key="2">
    <source>
        <dbReference type="SAM" id="Phobius"/>
    </source>
</evidence>
<dbReference type="InterPro" id="IPR005303">
    <property type="entry name" value="MOCOS_middle"/>
</dbReference>
<dbReference type="AlphaFoldDB" id="A0A418B460"/>
<proteinExistence type="predicted"/>
<reference evidence="4 5" key="1">
    <citation type="submission" date="2018-08" db="EMBL/GenBank/DDBJ databases">
        <title>Aphanomyces genome sequencing and annotation.</title>
        <authorList>
            <person name="Minardi D."/>
            <person name="Oidtmann B."/>
            <person name="Van Der Giezen M."/>
            <person name="Studholme D.J."/>
        </authorList>
    </citation>
    <scope>NUCLEOTIDE SEQUENCE [LARGE SCALE GENOMIC DNA]</scope>
    <source>
        <strain evidence="4 5">NJM0002</strain>
    </source>
</reference>
<dbReference type="CDD" id="cd15841">
    <property type="entry name" value="SNARE_Qc"/>
    <property type="match status" value="1"/>
</dbReference>
<name>A0A418B460_9STRA</name>
<keyword evidence="2" id="KW-0472">Membrane</keyword>
<dbReference type="SUPFAM" id="SSF141673">
    <property type="entry name" value="MOSC N-terminal domain-like"/>
    <property type="match status" value="1"/>
</dbReference>
<evidence type="ECO:0000256" key="1">
    <source>
        <dbReference type="SAM" id="MobiDB-lite"/>
    </source>
</evidence>
<feature type="transmembrane region" description="Helical" evidence="2">
    <location>
        <begin position="108"/>
        <end position="139"/>
    </location>
</feature>
<gene>
    <name evidence="4" type="ORF">DYB32_002146</name>
</gene>
<keyword evidence="2" id="KW-1133">Transmembrane helix</keyword>
<dbReference type="EMBL" id="QUSY01000108">
    <property type="protein sequence ID" value="RHY32873.1"/>
    <property type="molecule type" value="Genomic_DNA"/>
</dbReference>
<keyword evidence="5" id="KW-1185">Reference proteome</keyword>
<dbReference type="SUPFAM" id="SSF58038">
    <property type="entry name" value="SNARE fusion complex"/>
    <property type="match status" value="1"/>
</dbReference>